<keyword evidence="1" id="KW-1133">Transmembrane helix</keyword>
<sequence>MKNRGSPQEILLVWLLTALVVLSASIHWEFFGFHETSITCRRLNDNLGHCEIANLSLIKEKKTKKISINKMRFAEVKTDLLKSIFNDGYRVKKLVIKTWVGKLYIANNRYSFNRNKIFEIANKINAFINNKNQKYLKIEYGDLWEVSLYNLMFLGVVVWTLIVAVGFL</sequence>
<proteinExistence type="predicted"/>
<keyword evidence="1" id="KW-0812">Transmembrane</keyword>
<reference evidence="2" key="1">
    <citation type="submission" date="2020-10" db="EMBL/GenBank/DDBJ databases">
        <authorList>
            <person name="Castelo-Branco R."/>
            <person name="Eusebio N."/>
            <person name="Adriana R."/>
            <person name="Vieira A."/>
            <person name="Brugerolle De Fraissinette N."/>
            <person name="Rezende De Castro R."/>
            <person name="Schneider M.P."/>
            <person name="Vasconcelos V."/>
            <person name="Leao P.N."/>
        </authorList>
    </citation>
    <scope>NUCLEOTIDE SEQUENCE</scope>
    <source>
        <strain evidence="2">LEGE 07157</strain>
    </source>
</reference>
<name>A0A8J7JEL4_9CYAN</name>
<dbReference type="RefSeq" id="WP_194031393.1">
    <property type="nucleotide sequence ID" value="NZ_JADEWZ010000043.1"/>
</dbReference>
<gene>
    <name evidence="2" type="ORF">IQ249_20645</name>
</gene>
<evidence type="ECO:0000313" key="2">
    <source>
        <dbReference type="EMBL" id="MBE9118305.1"/>
    </source>
</evidence>
<keyword evidence="1" id="KW-0472">Membrane</keyword>
<comment type="caution">
    <text evidence="2">The sequence shown here is derived from an EMBL/GenBank/DDBJ whole genome shotgun (WGS) entry which is preliminary data.</text>
</comment>
<dbReference type="AlphaFoldDB" id="A0A8J7JEL4"/>
<dbReference type="EMBL" id="JADEWZ010000043">
    <property type="protein sequence ID" value="MBE9118305.1"/>
    <property type="molecule type" value="Genomic_DNA"/>
</dbReference>
<protein>
    <submittedName>
        <fullName evidence="2">Uncharacterized protein</fullName>
    </submittedName>
</protein>
<evidence type="ECO:0000313" key="3">
    <source>
        <dbReference type="Proteomes" id="UP000654482"/>
    </source>
</evidence>
<evidence type="ECO:0000256" key="1">
    <source>
        <dbReference type="SAM" id="Phobius"/>
    </source>
</evidence>
<accession>A0A8J7JEL4</accession>
<organism evidence="2 3">
    <name type="scientific">Lusitaniella coriacea LEGE 07157</name>
    <dbReference type="NCBI Taxonomy" id="945747"/>
    <lineage>
        <taxon>Bacteria</taxon>
        <taxon>Bacillati</taxon>
        <taxon>Cyanobacteriota</taxon>
        <taxon>Cyanophyceae</taxon>
        <taxon>Spirulinales</taxon>
        <taxon>Lusitaniellaceae</taxon>
        <taxon>Lusitaniella</taxon>
    </lineage>
</organism>
<dbReference type="Proteomes" id="UP000654482">
    <property type="component" value="Unassembled WGS sequence"/>
</dbReference>
<feature type="transmembrane region" description="Helical" evidence="1">
    <location>
        <begin position="148"/>
        <end position="167"/>
    </location>
</feature>
<keyword evidence="3" id="KW-1185">Reference proteome</keyword>